<feature type="binding site" evidence="19">
    <location>
        <position position="294"/>
    </location>
    <ligand>
        <name>glyoxylate</name>
        <dbReference type="ChEBI" id="CHEBI:36655"/>
    </ligand>
</feature>
<reference evidence="22" key="1">
    <citation type="submission" date="2019-04" db="EMBL/GenBank/DDBJ databases">
        <title>Friends and foes A comparative genomics studyof 23 Aspergillus species from section Flavi.</title>
        <authorList>
            <consortium name="DOE Joint Genome Institute"/>
            <person name="Kjaerbolling I."/>
            <person name="Vesth T."/>
            <person name="Frisvad J.C."/>
            <person name="Nybo J.L."/>
            <person name="Theobald S."/>
            <person name="Kildgaard S."/>
            <person name="Isbrandt T."/>
            <person name="Kuo A."/>
            <person name="Sato A."/>
            <person name="Lyhne E.K."/>
            <person name="Kogle M.E."/>
            <person name="Wiebenga A."/>
            <person name="Kun R.S."/>
            <person name="Lubbers R.J."/>
            <person name="Makela M.R."/>
            <person name="Barry K."/>
            <person name="Chovatia M."/>
            <person name="Clum A."/>
            <person name="Daum C."/>
            <person name="Haridas S."/>
            <person name="He G."/>
            <person name="LaButti K."/>
            <person name="Lipzen A."/>
            <person name="Mondo S."/>
            <person name="Riley R."/>
            <person name="Salamov A."/>
            <person name="Simmons B.A."/>
            <person name="Magnuson J.K."/>
            <person name="Henrissat B."/>
            <person name="Mortensen U.H."/>
            <person name="Larsen T.O."/>
            <person name="Devries R.P."/>
            <person name="Grigoriev I.V."/>
            <person name="Machida M."/>
            <person name="Baker S.E."/>
            <person name="Andersen M.R."/>
        </authorList>
    </citation>
    <scope>NUCLEOTIDE SEQUENCE [LARGE SCALE GENOMIC DNA]</scope>
    <source>
        <strain evidence="22">IBT 14317</strain>
    </source>
</reference>
<feature type="domain" description="FMN hydroxy acid dehydrogenase" evidence="21">
    <location>
        <begin position="36"/>
        <end position="398"/>
    </location>
</feature>
<keyword evidence="8" id="KW-0479">Metal-binding</keyword>
<evidence type="ECO:0000256" key="20">
    <source>
        <dbReference type="SAM" id="MobiDB-lite"/>
    </source>
</evidence>
<feature type="binding site" evidence="19">
    <location>
        <begin position="115"/>
        <end position="117"/>
    </location>
    <ligand>
        <name>FMN</name>
        <dbReference type="ChEBI" id="CHEBI:58210"/>
    </ligand>
</feature>
<feature type="binding site" evidence="19">
    <location>
        <position position="194"/>
    </location>
    <ligand>
        <name>FMN</name>
        <dbReference type="ChEBI" id="CHEBI:58210"/>
    </ligand>
</feature>
<comment type="similarity">
    <text evidence="15">In the N-terminal section; belongs to the cytochrome b5 family.</text>
</comment>
<dbReference type="InterPro" id="IPR037396">
    <property type="entry name" value="FMN_HAD"/>
</dbReference>
<dbReference type="GO" id="GO:0004460">
    <property type="term" value="F:L-lactate dehydrogenase (cytochrome) activity"/>
    <property type="evidence" value="ECO:0007669"/>
    <property type="project" value="UniProtKB-EC"/>
</dbReference>
<dbReference type="PANTHER" id="PTHR10578">
    <property type="entry name" value="S -2-HYDROXY-ACID OXIDASE-RELATED"/>
    <property type="match status" value="1"/>
</dbReference>
<feature type="binding site" evidence="19">
    <location>
        <begin position="325"/>
        <end position="329"/>
    </location>
    <ligand>
        <name>FMN</name>
        <dbReference type="ChEBI" id="CHEBI:58210"/>
    </ligand>
</feature>
<evidence type="ECO:0000256" key="11">
    <source>
        <dbReference type="ARBA" id="ARBA00023128"/>
    </source>
</evidence>
<dbReference type="GO" id="GO:0010181">
    <property type="term" value="F:FMN binding"/>
    <property type="evidence" value="ECO:0007669"/>
    <property type="project" value="InterPro"/>
</dbReference>
<accession>A0A5N7BWJ5</accession>
<evidence type="ECO:0000259" key="21">
    <source>
        <dbReference type="PROSITE" id="PS51349"/>
    </source>
</evidence>
<dbReference type="PIRSF" id="PIRSF000138">
    <property type="entry name" value="Al-hdrx_acd_dh"/>
    <property type="match status" value="1"/>
</dbReference>
<keyword evidence="10" id="KW-0408">Iron</keyword>
<evidence type="ECO:0000256" key="16">
    <source>
        <dbReference type="ARBA" id="ARBA00066458"/>
    </source>
</evidence>
<comment type="cofactor">
    <cofactor evidence="2">
        <name>heme b</name>
        <dbReference type="ChEBI" id="CHEBI:60344"/>
    </cofactor>
</comment>
<feature type="binding site" evidence="19">
    <location>
        <position position="203"/>
    </location>
    <ligand>
        <name>glyoxylate</name>
        <dbReference type="ChEBI" id="CHEBI:36655"/>
    </ligand>
</feature>
<keyword evidence="7 19" id="KW-0288">FMN</keyword>
<evidence type="ECO:0000256" key="5">
    <source>
        <dbReference type="ARBA" id="ARBA00022617"/>
    </source>
</evidence>
<dbReference type="Gene3D" id="3.20.20.70">
    <property type="entry name" value="Aldolase class I"/>
    <property type="match status" value="1"/>
</dbReference>
<evidence type="ECO:0000256" key="8">
    <source>
        <dbReference type="ARBA" id="ARBA00022723"/>
    </source>
</evidence>
<dbReference type="InterPro" id="IPR037458">
    <property type="entry name" value="L-MDH/L-LDH_FMN-bd"/>
</dbReference>
<evidence type="ECO:0000256" key="17">
    <source>
        <dbReference type="ARBA" id="ARBA00068515"/>
    </source>
</evidence>
<comment type="subcellular location">
    <subcellularLocation>
        <location evidence="3">Mitochondrion intermembrane space</location>
    </subcellularLocation>
</comment>
<sequence>MADLPKTNPYPIPLSSESYPLNSKEQKPESGIPTKPPLDSILNSHDFEKVASQTLTRKTWAFYSSAATDMLTLSANKAMYDRILLRPRVLCNVSKVNTRTTILGCETSLPLFVSPAAMAKMVHPDGELAIARGCAKYGVGQCISTNASYPVEVITGCAPGHAFFFQLYVNRDRGESERLLRQAEESGIRGVFLTVDAPVAGKREADERVGVGGEEVAQTAPMTGAQGVSDAKGNGLGRTMGRYIDAGFTWEDLGWLRRATTLPIVLKGIQTAEDALMAMKYGVDGIVVSNHGGRSLDTSTSSIAVLMEIRQCCPQVFEHLEVFVDGGIRRGTDILKAICLGAKAVGMGRQFLYSLTYGQEGVEHLIEIMKDELETAMKLLGITHLSQAHAGLLNTLDVDHLIPKRLGASYSGPVVKARL</sequence>
<dbReference type="EC" id="1.1.2.3" evidence="16"/>
<feature type="region of interest" description="Disordered" evidence="20">
    <location>
        <begin position="1"/>
        <end position="38"/>
    </location>
</feature>
<name>A0A5N7BWJ5_PETAA</name>
<comment type="similarity">
    <text evidence="12">Belongs to the FMN-dependent alpha-hydroxy acid dehydrogenase family.</text>
</comment>
<dbReference type="InterPro" id="IPR012133">
    <property type="entry name" value="Alpha-hydoxy_acid_DH_FMN"/>
</dbReference>
<evidence type="ECO:0000256" key="18">
    <source>
        <dbReference type="PIRSR" id="PIRSR000138-1"/>
    </source>
</evidence>
<dbReference type="Pfam" id="PF01070">
    <property type="entry name" value="FMN_dh"/>
    <property type="match status" value="1"/>
</dbReference>
<feature type="binding site" evidence="19">
    <location>
        <position position="267"/>
    </location>
    <ligand>
        <name>FMN</name>
        <dbReference type="ChEBI" id="CHEBI:58210"/>
    </ligand>
</feature>
<evidence type="ECO:0000256" key="9">
    <source>
        <dbReference type="ARBA" id="ARBA00023002"/>
    </source>
</evidence>
<dbReference type="InterPro" id="IPR013785">
    <property type="entry name" value="Aldolase_TIM"/>
</dbReference>
<keyword evidence="9" id="KW-0560">Oxidoreductase</keyword>
<dbReference type="GO" id="GO:0046872">
    <property type="term" value="F:metal ion binding"/>
    <property type="evidence" value="ECO:0007669"/>
    <property type="project" value="UniProtKB-KW"/>
</dbReference>
<keyword evidence="6 19" id="KW-0285">Flavoprotein</keyword>
<evidence type="ECO:0000256" key="6">
    <source>
        <dbReference type="ARBA" id="ARBA00022630"/>
    </source>
</evidence>
<feature type="binding site" evidence="19">
    <location>
        <position position="166"/>
    </location>
    <ligand>
        <name>FMN</name>
        <dbReference type="ChEBI" id="CHEBI:58210"/>
    </ligand>
</feature>
<evidence type="ECO:0000256" key="7">
    <source>
        <dbReference type="ARBA" id="ARBA00022643"/>
    </source>
</evidence>
<dbReference type="OrthoDB" id="1925334at2759"/>
<feature type="binding site" evidence="19">
    <location>
        <position position="168"/>
    </location>
    <ligand>
        <name>glyoxylate</name>
        <dbReference type="ChEBI" id="CHEBI:36655"/>
    </ligand>
</feature>
<dbReference type="EMBL" id="ML735322">
    <property type="protein sequence ID" value="KAE8385958.1"/>
    <property type="molecule type" value="Genomic_DNA"/>
</dbReference>
<feature type="binding site" evidence="19">
    <location>
        <position position="291"/>
    </location>
    <ligand>
        <name>glyoxylate</name>
        <dbReference type="ChEBI" id="CHEBI:36655"/>
    </ligand>
</feature>
<dbReference type="FunFam" id="3.20.20.70:FF:000062">
    <property type="entry name" value="Cytochrome b2, mitochondrial, putative"/>
    <property type="match status" value="1"/>
</dbReference>
<comment type="similarity">
    <text evidence="14">In the C-terminal section; belongs to the FMN-dependent alpha-hydroxy acid dehydrogenase family.</text>
</comment>
<comment type="cofactor">
    <cofactor evidence="1">
        <name>FMN</name>
        <dbReference type="ChEBI" id="CHEBI:58210"/>
    </cofactor>
</comment>
<evidence type="ECO:0000256" key="10">
    <source>
        <dbReference type="ARBA" id="ARBA00023004"/>
    </source>
</evidence>
<evidence type="ECO:0000256" key="4">
    <source>
        <dbReference type="ARBA" id="ARBA00011881"/>
    </source>
</evidence>
<evidence type="ECO:0000256" key="1">
    <source>
        <dbReference type="ARBA" id="ARBA00001917"/>
    </source>
</evidence>
<keyword evidence="5" id="KW-0349">Heme</keyword>
<proteinExistence type="inferred from homology"/>
<dbReference type="InterPro" id="IPR000262">
    <property type="entry name" value="FMN-dep_DH"/>
</dbReference>
<dbReference type="PANTHER" id="PTHR10578:SF104">
    <property type="entry name" value="CYTOCHROME B2, MITOCHONDRIAL-RELATED"/>
    <property type="match status" value="1"/>
</dbReference>
<dbReference type="CDD" id="cd02922">
    <property type="entry name" value="FCB2_FMN"/>
    <property type="match status" value="1"/>
</dbReference>
<dbReference type="Proteomes" id="UP000326877">
    <property type="component" value="Unassembled WGS sequence"/>
</dbReference>
<feature type="binding site" evidence="19">
    <location>
        <begin position="348"/>
        <end position="349"/>
    </location>
    <ligand>
        <name>FMN</name>
        <dbReference type="ChEBI" id="CHEBI:58210"/>
    </ligand>
</feature>
<feature type="binding site" evidence="19">
    <location>
        <position position="289"/>
    </location>
    <ligand>
        <name>FMN</name>
        <dbReference type="ChEBI" id="CHEBI:58210"/>
    </ligand>
</feature>
<comment type="subunit">
    <text evidence="4">Homotetramer.</text>
</comment>
<dbReference type="SUPFAM" id="SSF51395">
    <property type="entry name" value="FMN-linked oxidoreductases"/>
    <property type="match status" value="1"/>
</dbReference>
<evidence type="ECO:0000256" key="14">
    <source>
        <dbReference type="ARBA" id="ARBA00061137"/>
    </source>
</evidence>
<evidence type="ECO:0000256" key="2">
    <source>
        <dbReference type="ARBA" id="ARBA00001970"/>
    </source>
</evidence>
<evidence type="ECO:0000256" key="13">
    <source>
        <dbReference type="ARBA" id="ARBA00052399"/>
    </source>
</evidence>
<feature type="binding site" evidence="19">
    <location>
        <position position="144"/>
    </location>
    <ligand>
        <name>FMN</name>
        <dbReference type="ChEBI" id="CHEBI:58210"/>
    </ligand>
</feature>
<organism evidence="22">
    <name type="scientific">Petromyces alliaceus</name>
    <name type="common">Aspergillus alliaceus</name>
    <dbReference type="NCBI Taxonomy" id="209559"/>
    <lineage>
        <taxon>Eukaryota</taxon>
        <taxon>Fungi</taxon>
        <taxon>Dikarya</taxon>
        <taxon>Ascomycota</taxon>
        <taxon>Pezizomycotina</taxon>
        <taxon>Eurotiomycetes</taxon>
        <taxon>Eurotiomycetidae</taxon>
        <taxon>Eurotiales</taxon>
        <taxon>Aspergillaceae</taxon>
        <taxon>Aspergillus</taxon>
        <taxon>Aspergillus subgen. Circumdati</taxon>
    </lineage>
</organism>
<dbReference type="PROSITE" id="PS51349">
    <property type="entry name" value="FMN_HYDROXY_ACID_DH_2"/>
    <property type="match status" value="1"/>
</dbReference>
<evidence type="ECO:0000256" key="12">
    <source>
        <dbReference type="ARBA" id="ARBA00024042"/>
    </source>
</evidence>
<dbReference type="GO" id="GO:0005758">
    <property type="term" value="C:mitochondrial intermembrane space"/>
    <property type="evidence" value="ECO:0007669"/>
    <property type="project" value="UniProtKB-SubCell"/>
</dbReference>
<evidence type="ECO:0000256" key="3">
    <source>
        <dbReference type="ARBA" id="ARBA00004569"/>
    </source>
</evidence>
<evidence type="ECO:0000256" key="15">
    <source>
        <dbReference type="ARBA" id="ARBA00061589"/>
    </source>
</evidence>
<protein>
    <recommendedName>
        <fullName evidence="17">L-lactate dehydrogenase (cytochrome)</fullName>
        <ecNumber evidence="16">1.1.2.3</ecNumber>
    </recommendedName>
</protein>
<evidence type="ECO:0000256" key="19">
    <source>
        <dbReference type="PIRSR" id="PIRSR000138-2"/>
    </source>
</evidence>
<evidence type="ECO:0000313" key="22">
    <source>
        <dbReference type="EMBL" id="KAE8385958.1"/>
    </source>
</evidence>
<comment type="catalytic activity">
    <reaction evidence="13">
        <text>(S)-lactate + 2 Fe(III)-[cytochrome c] = 2 Fe(II)-[cytochrome c] + pyruvate + 2 H(+)</text>
        <dbReference type="Rhea" id="RHEA:19909"/>
        <dbReference type="Rhea" id="RHEA-COMP:10350"/>
        <dbReference type="Rhea" id="RHEA-COMP:14399"/>
        <dbReference type="ChEBI" id="CHEBI:15361"/>
        <dbReference type="ChEBI" id="CHEBI:15378"/>
        <dbReference type="ChEBI" id="CHEBI:16651"/>
        <dbReference type="ChEBI" id="CHEBI:29033"/>
        <dbReference type="ChEBI" id="CHEBI:29034"/>
        <dbReference type="EC" id="1.1.2.3"/>
    </reaction>
    <physiologicalReaction direction="left-to-right" evidence="13">
        <dbReference type="Rhea" id="RHEA:19910"/>
    </physiologicalReaction>
</comment>
<dbReference type="AlphaFoldDB" id="A0A5N7BWJ5"/>
<feature type="active site" description="Proton acceptor" evidence="18">
    <location>
        <position position="291"/>
    </location>
</feature>
<gene>
    <name evidence="22" type="ORF">BDV23DRAFT_187772</name>
</gene>
<keyword evidence="11" id="KW-0496">Mitochondrion</keyword>